<reference evidence="2" key="2">
    <citation type="submission" date="2021-04" db="EMBL/GenBank/DDBJ databases">
        <authorList>
            <person name="Gilroy R."/>
        </authorList>
    </citation>
    <scope>NUCLEOTIDE SEQUENCE</scope>
    <source>
        <strain evidence="2">Gambia15-2214</strain>
    </source>
</reference>
<dbReference type="Proteomes" id="UP000823914">
    <property type="component" value="Unassembled WGS sequence"/>
</dbReference>
<feature type="domain" description="AB hydrolase-1" evidence="1">
    <location>
        <begin position="24"/>
        <end position="123"/>
    </location>
</feature>
<evidence type="ECO:0000313" key="3">
    <source>
        <dbReference type="Proteomes" id="UP000823914"/>
    </source>
</evidence>
<dbReference type="InterPro" id="IPR000073">
    <property type="entry name" value="AB_hydrolase_1"/>
</dbReference>
<name>A0A9E2L104_9SPIR</name>
<dbReference type="Pfam" id="PF00561">
    <property type="entry name" value="Abhydrolase_1"/>
    <property type="match status" value="1"/>
</dbReference>
<dbReference type="EMBL" id="JAHLFV010000085">
    <property type="protein sequence ID" value="MBU3849685.1"/>
    <property type="molecule type" value="Genomic_DNA"/>
</dbReference>
<dbReference type="GO" id="GO:0016787">
    <property type="term" value="F:hydrolase activity"/>
    <property type="evidence" value="ECO:0007669"/>
    <property type="project" value="UniProtKB-KW"/>
</dbReference>
<sequence length="307" mass="35339">MEERIYENQNIRLKYYEIQNDFQPLILIHAQGVDGKNYAKVAKQLSKKFHIYSIDCYGHGGSLHNPTQYNIKAIACAIIDFIKNEIGQKTWLLGHSSGGLIAAYIAAETELCETLILEDPPFFSCQGERRKKTYNYIDLSTICHSYITREEKSDFVLYYFSNQYAWNFFPEHSREKIKGKYTKMAAAYRKKHPSRDLKVLFWPKAALAGFQGMNHYDPLFGEAFYTDSFHCGILHEDILKKINCKTIFMKAKTNINSDGILLAALNDDDVKRVAELIGNCNIIRFDCGHGIHTEKPKAFVKCLFDLL</sequence>
<accession>A0A9E2L104</accession>
<reference evidence="2" key="1">
    <citation type="journal article" date="2021" name="PeerJ">
        <title>Extensive microbial diversity within the chicken gut microbiome revealed by metagenomics and culture.</title>
        <authorList>
            <person name="Gilroy R."/>
            <person name="Ravi A."/>
            <person name="Getino M."/>
            <person name="Pursley I."/>
            <person name="Horton D.L."/>
            <person name="Alikhan N.F."/>
            <person name="Baker D."/>
            <person name="Gharbi K."/>
            <person name="Hall N."/>
            <person name="Watson M."/>
            <person name="Adriaenssens E.M."/>
            <person name="Foster-Nyarko E."/>
            <person name="Jarju S."/>
            <person name="Secka A."/>
            <person name="Antonio M."/>
            <person name="Oren A."/>
            <person name="Chaudhuri R.R."/>
            <person name="La Ragione R."/>
            <person name="Hildebrand F."/>
            <person name="Pallen M.J."/>
        </authorList>
    </citation>
    <scope>NUCLEOTIDE SEQUENCE</scope>
    <source>
        <strain evidence="2">Gambia15-2214</strain>
    </source>
</reference>
<dbReference type="PANTHER" id="PTHR46438:SF11">
    <property type="entry name" value="LIPASE-RELATED"/>
    <property type="match status" value="1"/>
</dbReference>
<organism evidence="2 3">
    <name type="scientific">Candidatus Treponema excrementipullorum</name>
    <dbReference type="NCBI Taxonomy" id="2838768"/>
    <lineage>
        <taxon>Bacteria</taxon>
        <taxon>Pseudomonadati</taxon>
        <taxon>Spirochaetota</taxon>
        <taxon>Spirochaetia</taxon>
        <taxon>Spirochaetales</taxon>
        <taxon>Treponemataceae</taxon>
        <taxon>Treponema</taxon>
    </lineage>
</organism>
<protein>
    <submittedName>
        <fullName evidence="2">Alpha/beta hydrolase</fullName>
    </submittedName>
</protein>
<evidence type="ECO:0000259" key="1">
    <source>
        <dbReference type="Pfam" id="PF00561"/>
    </source>
</evidence>
<keyword evidence="2" id="KW-0378">Hydrolase</keyword>
<dbReference type="AlphaFoldDB" id="A0A9E2L104"/>
<gene>
    <name evidence="2" type="ORF">IAA16_03885</name>
</gene>
<proteinExistence type="predicted"/>
<evidence type="ECO:0000313" key="2">
    <source>
        <dbReference type="EMBL" id="MBU3849685.1"/>
    </source>
</evidence>
<dbReference type="InterPro" id="IPR029058">
    <property type="entry name" value="AB_hydrolase_fold"/>
</dbReference>
<dbReference type="SUPFAM" id="SSF53474">
    <property type="entry name" value="alpha/beta-Hydrolases"/>
    <property type="match status" value="1"/>
</dbReference>
<dbReference type="PANTHER" id="PTHR46438">
    <property type="entry name" value="ALPHA/BETA-HYDROLASES SUPERFAMILY PROTEIN"/>
    <property type="match status" value="1"/>
</dbReference>
<comment type="caution">
    <text evidence="2">The sequence shown here is derived from an EMBL/GenBank/DDBJ whole genome shotgun (WGS) entry which is preliminary data.</text>
</comment>
<dbReference type="Gene3D" id="3.40.50.1820">
    <property type="entry name" value="alpha/beta hydrolase"/>
    <property type="match status" value="1"/>
</dbReference>